<dbReference type="RefSeq" id="WP_182415638.1">
    <property type="nucleotide sequence ID" value="NZ_CP055153.1"/>
</dbReference>
<keyword evidence="2" id="KW-1185">Reference proteome</keyword>
<protein>
    <submittedName>
        <fullName evidence="1">Uncharacterized protein</fullName>
    </submittedName>
</protein>
<organism evidence="1 2">
    <name type="scientific">Adhaeribacter radiodurans</name>
    <dbReference type="NCBI Taxonomy" id="2745197"/>
    <lineage>
        <taxon>Bacteria</taxon>
        <taxon>Pseudomonadati</taxon>
        <taxon>Bacteroidota</taxon>
        <taxon>Cytophagia</taxon>
        <taxon>Cytophagales</taxon>
        <taxon>Hymenobacteraceae</taxon>
        <taxon>Adhaeribacter</taxon>
    </lineage>
</organism>
<sequence length="77" mass="8712">MEKVNKTQNSTASTGWVKTTKESALSTTKVEDKIVSRVSFEPDPYANVSFNTYQDILDRRNQMLGTVKPSLYTYDAD</sequence>
<reference evidence="1 2" key="1">
    <citation type="submission" date="2020-06" db="EMBL/GenBank/DDBJ databases">
        <authorList>
            <person name="Hwang Y.J."/>
        </authorList>
    </citation>
    <scope>NUCLEOTIDE SEQUENCE [LARGE SCALE GENOMIC DNA]</scope>
    <source>
        <strain evidence="1 2">KUDC8001</strain>
    </source>
</reference>
<evidence type="ECO:0000313" key="2">
    <source>
        <dbReference type="Proteomes" id="UP000514509"/>
    </source>
</evidence>
<dbReference type="Proteomes" id="UP000514509">
    <property type="component" value="Chromosome"/>
</dbReference>
<dbReference type="KEGG" id="add:HUW48_10565"/>
<evidence type="ECO:0000313" key="1">
    <source>
        <dbReference type="EMBL" id="QMU28453.1"/>
    </source>
</evidence>
<dbReference type="AlphaFoldDB" id="A0A7L7L6P8"/>
<gene>
    <name evidence="1" type="ORF">HUW48_10565</name>
</gene>
<dbReference type="EMBL" id="CP055153">
    <property type="protein sequence ID" value="QMU28453.1"/>
    <property type="molecule type" value="Genomic_DNA"/>
</dbReference>
<accession>A0A7L7L6P8</accession>
<proteinExistence type="predicted"/>
<name>A0A7L7L6P8_9BACT</name>
<reference evidence="1 2" key="2">
    <citation type="submission" date="2020-08" db="EMBL/GenBank/DDBJ databases">
        <title>Adhaeribacter dokdonensis sp. nov., isolated from the rhizosphere of Elymus tsukushiensis, a plant native to the Dokdo Islands, Republic of Korea.</title>
        <authorList>
            <person name="Ghim S.Y."/>
        </authorList>
    </citation>
    <scope>NUCLEOTIDE SEQUENCE [LARGE SCALE GENOMIC DNA]</scope>
    <source>
        <strain evidence="1 2">KUDC8001</strain>
    </source>
</reference>